<dbReference type="Proteomes" id="UP000001611">
    <property type="component" value="Chromosome 4"/>
</dbReference>
<dbReference type="GeneID" id="20710679"/>
<name>G2XFU2_VERDV</name>
<reference evidence="1 2" key="1">
    <citation type="submission" date="2008-03" db="EMBL/GenBank/DDBJ databases">
        <title>The Genome Sequence of Verticillium dahliae VdLs.17.</title>
        <authorList>
            <consortium name="The Broad Institute Genome Sequencing Platform"/>
            <person name="Ma L.-J.J."/>
            <person name="Klosterman S.J."/>
            <person name="Subbarao K."/>
            <person name="Dobinson K."/>
            <person name="Veronese P."/>
            <person name="Kang S."/>
            <person name="Gold S.E."/>
            <person name="Young S."/>
            <person name="Jaffe D."/>
            <person name="Gnerre S."/>
            <person name="Berlin A."/>
            <person name="Heiman D."/>
            <person name="Hepburn T."/>
            <person name="Sykes S."/>
            <person name="Alvarado L."/>
            <person name="Kodira C.D."/>
            <person name="Lander E."/>
            <person name="Galagan J."/>
            <person name="Nusbaum C."/>
            <person name="Birren B."/>
        </authorList>
    </citation>
    <scope>NUCLEOTIDE SEQUENCE [LARGE SCALE GENOMIC DNA]</scope>
    <source>
        <strain evidence="2">VdLs.17 / ATCC MYA-4575 / FGSC 10137</strain>
    </source>
</reference>
<keyword evidence="2" id="KW-1185">Reference proteome</keyword>
<protein>
    <submittedName>
        <fullName evidence="1">Uncharacterized protein</fullName>
    </submittedName>
</protein>
<dbReference type="RefSeq" id="XP_009653813.1">
    <property type="nucleotide sequence ID" value="XM_009655518.1"/>
</dbReference>
<dbReference type="KEGG" id="vda:VDAG_09216"/>
<dbReference type="EMBL" id="DS572717">
    <property type="protein sequence ID" value="EGY18690.1"/>
    <property type="molecule type" value="Genomic_DNA"/>
</dbReference>
<organism evidence="1 2">
    <name type="scientific">Verticillium dahliae (strain VdLs.17 / ATCC MYA-4575 / FGSC 10137)</name>
    <name type="common">Verticillium wilt</name>
    <dbReference type="NCBI Taxonomy" id="498257"/>
    <lineage>
        <taxon>Eukaryota</taxon>
        <taxon>Fungi</taxon>
        <taxon>Dikarya</taxon>
        <taxon>Ascomycota</taxon>
        <taxon>Pezizomycotina</taxon>
        <taxon>Sordariomycetes</taxon>
        <taxon>Hypocreomycetidae</taxon>
        <taxon>Glomerellales</taxon>
        <taxon>Plectosphaerellaceae</taxon>
        <taxon>Verticillium</taxon>
    </lineage>
</organism>
<proteinExistence type="predicted"/>
<dbReference type="OMA" id="VYRESWS"/>
<dbReference type="eggNOG" id="ENOG502RQTB">
    <property type="taxonomic scope" value="Eukaryota"/>
</dbReference>
<accession>G2XFU2</accession>
<sequence length="123" mass="14125">MCGRYARKGACGHQISRATWEPEDPRDCPEAVQANRRDRRTNKLLRCSPPQSTYLYSVHDRVCERPECRIQFEIVNRGWTCHFCRCYNQPGVRPCDGRMVGTDVICGHEPCLACRSGHAWGAR</sequence>
<gene>
    <name evidence="1" type="ORF">VDAG_09216</name>
</gene>
<dbReference type="HOGENOM" id="CLU_136897_0_0_1"/>
<evidence type="ECO:0000313" key="2">
    <source>
        <dbReference type="Proteomes" id="UP000001611"/>
    </source>
</evidence>
<dbReference type="AlphaFoldDB" id="G2XFU2"/>
<dbReference type="InParanoid" id="G2XFU2"/>
<evidence type="ECO:0000313" key="1">
    <source>
        <dbReference type="EMBL" id="EGY18690.1"/>
    </source>
</evidence>